<dbReference type="Proteomes" id="UP001358586">
    <property type="component" value="Chromosome 11"/>
</dbReference>
<reference evidence="1 2" key="1">
    <citation type="submission" date="2023-03" db="EMBL/GenBank/DDBJ databases">
        <title>WGS of Gossypium arboreum.</title>
        <authorList>
            <person name="Yu D."/>
        </authorList>
    </citation>
    <scope>NUCLEOTIDE SEQUENCE [LARGE SCALE GENOMIC DNA]</scope>
    <source>
        <tissue evidence="1">Leaf</tissue>
    </source>
</reference>
<protein>
    <submittedName>
        <fullName evidence="1">Uncharacterized protein</fullName>
    </submittedName>
</protein>
<keyword evidence="2" id="KW-1185">Reference proteome</keyword>
<evidence type="ECO:0000313" key="2">
    <source>
        <dbReference type="Proteomes" id="UP001358586"/>
    </source>
</evidence>
<comment type="caution">
    <text evidence="1">The sequence shown here is derived from an EMBL/GenBank/DDBJ whole genome shotgun (WGS) entry which is preliminary data.</text>
</comment>
<sequence length="87" mass="9179">MGSTSNGASSTQKVEESLLLPQAAIACAAPLASRDNSLKACIRFGGCRISNVVDRLTIVSILDFHVWAPMSLSFARGNVAILKNMAN</sequence>
<evidence type="ECO:0000313" key="1">
    <source>
        <dbReference type="EMBL" id="KAK5786201.1"/>
    </source>
</evidence>
<gene>
    <name evidence="1" type="ORF">PVK06_040833</name>
</gene>
<accession>A0ABR0N6U1</accession>
<name>A0ABR0N6U1_GOSAR</name>
<organism evidence="1 2">
    <name type="scientific">Gossypium arboreum</name>
    <name type="common">Tree cotton</name>
    <name type="synonym">Gossypium nanking</name>
    <dbReference type="NCBI Taxonomy" id="29729"/>
    <lineage>
        <taxon>Eukaryota</taxon>
        <taxon>Viridiplantae</taxon>
        <taxon>Streptophyta</taxon>
        <taxon>Embryophyta</taxon>
        <taxon>Tracheophyta</taxon>
        <taxon>Spermatophyta</taxon>
        <taxon>Magnoliopsida</taxon>
        <taxon>eudicotyledons</taxon>
        <taxon>Gunneridae</taxon>
        <taxon>Pentapetalae</taxon>
        <taxon>rosids</taxon>
        <taxon>malvids</taxon>
        <taxon>Malvales</taxon>
        <taxon>Malvaceae</taxon>
        <taxon>Malvoideae</taxon>
        <taxon>Gossypium</taxon>
    </lineage>
</organism>
<proteinExistence type="predicted"/>
<dbReference type="EMBL" id="JARKNE010000011">
    <property type="protein sequence ID" value="KAK5786201.1"/>
    <property type="molecule type" value="Genomic_DNA"/>
</dbReference>